<dbReference type="AlphaFoldDB" id="A0A8H6N1Z4"/>
<dbReference type="EMBL" id="WIGM01000675">
    <property type="protein sequence ID" value="KAF6816455.1"/>
    <property type="molecule type" value="Genomic_DNA"/>
</dbReference>
<dbReference type="InterPro" id="IPR032710">
    <property type="entry name" value="NTF2-like_dom_sf"/>
</dbReference>
<feature type="domain" description="SnoaL-like" evidence="1">
    <location>
        <begin position="4"/>
        <end position="125"/>
    </location>
</feature>
<organism evidence="2 3">
    <name type="scientific">Colletotrichum musicola</name>
    <dbReference type="NCBI Taxonomy" id="2175873"/>
    <lineage>
        <taxon>Eukaryota</taxon>
        <taxon>Fungi</taxon>
        <taxon>Dikarya</taxon>
        <taxon>Ascomycota</taxon>
        <taxon>Pezizomycotina</taxon>
        <taxon>Sordariomycetes</taxon>
        <taxon>Hypocreomycetidae</taxon>
        <taxon>Glomerellales</taxon>
        <taxon>Glomerellaceae</taxon>
        <taxon>Colletotrichum</taxon>
        <taxon>Colletotrichum orchidearum species complex</taxon>
    </lineage>
</organism>
<dbReference type="Pfam" id="PF13577">
    <property type="entry name" value="SnoaL_4"/>
    <property type="match status" value="1"/>
</dbReference>
<proteinExistence type="predicted"/>
<protein>
    <recommendedName>
        <fullName evidence="1">SnoaL-like domain-containing protein</fullName>
    </recommendedName>
</protein>
<evidence type="ECO:0000313" key="3">
    <source>
        <dbReference type="Proteomes" id="UP000639643"/>
    </source>
</evidence>
<dbReference type="Gene3D" id="3.10.450.50">
    <property type="match status" value="1"/>
</dbReference>
<evidence type="ECO:0000313" key="2">
    <source>
        <dbReference type="EMBL" id="KAF6816455.1"/>
    </source>
</evidence>
<comment type="caution">
    <text evidence="2">The sequence shown here is derived from an EMBL/GenBank/DDBJ whole genome shotgun (WGS) entry which is preliminary data.</text>
</comment>
<reference evidence="2" key="1">
    <citation type="journal article" date="2020" name="Phytopathology">
        <title>Genome Sequence Resources of Colletotrichum truncatum, C. plurivorum, C. musicola, and C. sojae: Four Species Pathogenic to Soybean (Glycine max).</title>
        <authorList>
            <person name="Rogerio F."/>
            <person name="Boufleur T.R."/>
            <person name="Ciampi-Guillardi M."/>
            <person name="Sukno S.A."/>
            <person name="Thon M.R."/>
            <person name="Massola Junior N.S."/>
            <person name="Baroncelli R."/>
        </authorList>
    </citation>
    <scope>NUCLEOTIDE SEQUENCE</scope>
    <source>
        <strain evidence="2">LFN0074</strain>
    </source>
</reference>
<dbReference type="Proteomes" id="UP000639643">
    <property type="component" value="Unassembled WGS sequence"/>
</dbReference>
<name>A0A8H6N1Z4_9PEZI</name>
<dbReference type="CDD" id="cd00531">
    <property type="entry name" value="NTF2_like"/>
    <property type="match status" value="1"/>
</dbReference>
<evidence type="ECO:0000259" key="1">
    <source>
        <dbReference type="Pfam" id="PF13577"/>
    </source>
</evidence>
<gene>
    <name evidence="2" type="ORF">CMUS01_12272</name>
</gene>
<accession>A0A8H6N1Z4</accession>
<dbReference type="InterPro" id="IPR037401">
    <property type="entry name" value="SnoaL-like"/>
</dbReference>
<keyword evidence="3" id="KW-1185">Reference proteome</keyword>
<dbReference type="OrthoDB" id="2148716at2759"/>
<dbReference type="SUPFAM" id="SSF54427">
    <property type="entry name" value="NTF2-like"/>
    <property type="match status" value="1"/>
</dbReference>
<sequence>MAAVSDHELIRNCIALCAIAYDSKDWQLLKSLFTEDIVFHYPEPLGPATGPDAIAGTLEKAISHLQTQHSLTIELGSDGTATAPTYNKAIHFLGDRHFFADGRYEDKLVKIECDGKHVWRIEERKAIVMGVPQGDWSLLGSIITYSFGPRSQSYQLTTLYEVLFARPESSHTPS</sequence>